<dbReference type="Proteomes" id="UP000479710">
    <property type="component" value="Unassembled WGS sequence"/>
</dbReference>
<proteinExistence type="predicted"/>
<evidence type="ECO:0000313" key="2">
    <source>
        <dbReference type="Proteomes" id="UP000479710"/>
    </source>
</evidence>
<comment type="caution">
    <text evidence="1">The sequence shown here is derived from an EMBL/GenBank/DDBJ whole genome shotgun (WGS) entry which is preliminary data.</text>
</comment>
<protein>
    <submittedName>
        <fullName evidence="1">Uncharacterized protein</fullName>
    </submittedName>
</protein>
<sequence length="69" mass="7706">MATDGGRRTAGRQHGLIMSWPCFFMKPVVNCSYKTEEHPWTVVVSPLAGPMTGIDLDRSNATRPQREDT</sequence>
<dbReference type="EMBL" id="SPHZ02000006">
    <property type="protein sequence ID" value="KAF0914255.1"/>
    <property type="molecule type" value="Genomic_DNA"/>
</dbReference>
<accession>A0A6G1DN43</accession>
<organism evidence="1 2">
    <name type="scientific">Oryza meyeriana var. granulata</name>
    <dbReference type="NCBI Taxonomy" id="110450"/>
    <lineage>
        <taxon>Eukaryota</taxon>
        <taxon>Viridiplantae</taxon>
        <taxon>Streptophyta</taxon>
        <taxon>Embryophyta</taxon>
        <taxon>Tracheophyta</taxon>
        <taxon>Spermatophyta</taxon>
        <taxon>Magnoliopsida</taxon>
        <taxon>Liliopsida</taxon>
        <taxon>Poales</taxon>
        <taxon>Poaceae</taxon>
        <taxon>BOP clade</taxon>
        <taxon>Oryzoideae</taxon>
        <taxon>Oryzeae</taxon>
        <taxon>Oryzinae</taxon>
        <taxon>Oryza</taxon>
        <taxon>Oryza meyeriana</taxon>
    </lineage>
</organism>
<gene>
    <name evidence="1" type="ORF">E2562_027819</name>
</gene>
<keyword evidence="2" id="KW-1185">Reference proteome</keyword>
<evidence type="ECO:0000313" key="1">
    <source>
        <dbReference type="EMBL" id="KAF0914255.1"/>
    </source>
</evidence>
<reference evidence="1 2" key="1">
    <citation type="submission" date="2019-11" db="EMBL/GenBank/DDBJ databases">
        <title>Whole genome sequence of Oryza granulata.</title>
        <authorList>
            <person name="Li W."/>
        </authorList>
    </citation>
    <scope>NUCLEOTIDE SEQUENCE [LARGE SCALE GENOMIC DNA]</scope>
    <source>
        <strain evidence="2">cv. Menghai</strain>
        <tissue evidence="1">Leaf</tissue>
    </source>
</reference>
<name>A0A6G1DN43_9ORYZ</name>
<dbReference type="AlphaFoldDB" id="A0A6G1DN43"/>